<dbReference type="EC" id="4.2.1.47" evidence="3"/>
<comment type="caution">
    <text evidence="6">The sequence shown here is derived from an EMBL/GenBank/DDBJ whole genome shotgun (WGS) entry which is preliminary data.</text>
</comment>
<evidence type="ECO:0000256" key="2">
    <source>
        <dbReference type="ARBA" id="ARBA00009263"/>
    </source>
</evidence>
<evidence type="ECO:0000259" key="5">
    <source>
        <dbReference type="Pfam" id="PF16363"/>
    </source>
</evidence>
<feature type="non-terminal residue" evidence="6">
    <location>
        <position position="107"/>
    </location>
</feature>
<feature type="domain" description="NAD(P)-binding" evidence="5">
    <location>
        <begin position="5"/>
        <end position="107"/>
    </location>
</feature>
<protein>
    <recommendedName>
        <fullName evidence="3">GDP-mannose 4,6-dehydratase</fullName>
        <ecNumber evidence="3">4.2.1.47</ecNumber>
    </recommendedName>
</protein>
<dbReference type="PANTHER" id="PTHR43715:SF1">
    <property type="entry name" value="GDP-MANNOSE 4,6 DEHYDRATASE"/>
    <property type="match status" value="1"/>
</dbReference>
<dbReference type="GO" id="GO:0008446">
    <property type="term" value="F:GDP-mannose 4,6-dehydratase activity"/>
    <property type="evidence" value="ECO:0007669"/>
    <property type="project" value="UniProtKB-EC"/>
</dbReference>
<evidence type="ECO:0000256" key="1">
    <source>
        <dbReference type="ARBA" id="ARBA00001937"/>
    </source>
</evidence>
<accession>X0ULA3</accession>
<keyword evidence="4" id="KW-0456">Lyase</keyword>
<dbReference type="InterPro" id="IPR006368">
    <property type="entry name" value="GDP_Man_deHydtase"/>
</dbReference>
<dbReference type="GO" id="GO:0042351">
    <property type="term" value="P:'de novo' GDP-L-fucose biosynthetic process"/>
    <property type="evidence" value="ECO:0007669"/>
    <property type="project" value="TreeGrafter"/>
</dbReference>
<dbReference type="Pfam" id="PF16363">
    <property type="entry name" value="GDP_Man_Dehyd"/>
    <property type="match status" value="1"/>
</dbReference>
<proteinExistence type="inferred from homology"/>
<dbReference type="Gene3D" id="3.40.50.720">
    <property type="entry name" value="NAD(P)-binding Rossmann-like Domain"/>
    <property type="match status" value="1"/>
</dbReference>
<dbReference type="PANTHER" id="PTHR43715">
    <property type="entry name" value="GDP-MANNOSE 4,6-DEHYDRATASE"/>
    <property type="match status" value="1"/>
</dbReference>
<comment type="similarity">
    <text evidence="2">Belongs to the NAD(P)-dependent epimerase/dehydratase family. GDP-mannose 4,6-dehydratase subfamily.</text>
</comment>
<gene>
    <name evidence="6" type="ORF">S01H1_45558</name>
</gene>
<evidence type="ECO:0000313" key="6">
    <source>
        <dbReference type="EMBL" id="GAG01133.1"/>
    </source>
</evidence>
<dbReference type="FunFam" id="3.40.50.720:FF:000924">
    <property type="entry name" value="GDP-mannose 4,6 dehydratase"/>
    <property type="match status" value="1"/>
</dbReference>
<dbReference type="AlphaFoldDB" id="X0ULA3"/>
<dbReference type="InterPro" id="IPR036291">
    <property type="entry name" value="NAD(P)-bd_dom_sf"/>
</dbReference>
<dbReference type="EMBL" id="BARS01029119">
    <property type="protein sequence ID" value="GAG01133.1"/>
    <property type="molecule type" value="Genomic_DNA"/>
</dbReference>
<dbReference type="SUPFAM" id="SSF51735">
    <property type="entry name" value="NAD(P)-binding Rossmann-fold domains"/>
    <property type="match status" value="1"/>
</dbReference>
<comment type="cofactor">
    <cofactor evidence="1">
        <name>NADP(+)</name>
        <dbReference type="ChEBI" id="CHEBI:58349"/>
    </cofactor>
</comment>
<reference evidence="6" key="1">
    <citation type="journal article" date="2014" name="Front. Microbiol.">
        <title>High frequency of phylogenetically diverse reductive dehalogenase-homologous genes in deep subseafloor sedimentary metagenomes.</title>
        <authorList>
            <person name="Kawai M."/>
            <person name="Futagami T."/>
            <person name="Toyoda A."/>
            <person name="Takaki Y."/>
            <person name="Nishi S."/>
            <person name="Hori S."/>
            <person name="Arai W."/>
            <person name="Tsubouchi T."/>
            <person name="Morono Y."/>
            <person name="Uchiyama I."/>
            <person name="Ito T."/>
            <person name="Fujiyama A."/>
            <person name="Inagaki F."/>
            <person name="Takami H."/>
        </authorList>
    </citation>
    <scope>NUCLEOTIDE SEQUENCE</scope>
    <source>
        <strain evidence="6">Expedition CK06-06</strain>
    </source>
</reference>
<organism evidence="6">
    <name type="scientific">marine sediment metagenome</name>
    <dbReference type="NCBI Taxonomy" id="412755"/>
    <lineage>
        <taxon>unclassified sequences</taxon>
        <taxon>metagenomes</taxon>
        <taxon>ecological metagenomes</taxon>
    </lineage>
</organism>
<evidence type="ECO:0000256" key="3">
    <source>
        <dbReference type="ARBA" id="ARBA00011989"/>
    </source>
</evidence>
<dbReference type="InterPro" id="IPR016040">
    <property type="entry name" value="NAD(P)-bd_dom"/>
</dbReference>
<name>X0ULA3_9ZZZZ</name>
<evidence type="ECO:0000256" key="4">
    <source>
        <dbReference type="ARBA" id="ARBA00023239"/>
    </source>
</evidence>
<sequence>MKKALITGISGQDGSYLSELLLELGYDVFGVVRRHSVSENQNSRLHNIQENIQTYYGDLTDYPSMVSIIKKVQPDEIYNLAAMSHVRVSFDMPAFTIKTNALGVLNL</sequence>